<dbReference type="EMBL" id="VOBR01000001">
    <property type="protein sequence ID" value="TWP54305.1"/>
    <property type="molecule type" value="Genomic_DNA"/>
</dbReference>
<sequence length="248" mass="25989">MNQRVAWLAVIAALVLAGGIVVARSVMRSSTTGVAVVTVPSAVPTQEPPTTTIATSTLADPDPDRATEMVQLIPVDRTGTPAAGYTVLAGEEVSNCGQSSAGMDSDIVMCVPSAARADVCWVTPNRTTLLCGTTPWEKTLKRMTSTAPVVRVAAPTDPVPWGLELADGAKCQVRNGGSWPGRADGLNGAYYCDRDGEFVLIDDTHGVVNRSQEAWTAIVGGLGDNNQEFPPPVKVRVVKAYFASYATG</sequence>
<proteinExistence type="predicted"/>
<evidence type="ECO:0000313" key="2">
    <source>
        <dbReference type="Proteomes" id="UP000316639"/>
    </source>
</evidence>
<evidence type="ECO:0000313" key="1">
    <source>
        <dbReference type="EMBL" id="TWP54305.1"/>
    </source>
</evidence>
<gene>
    <name evidence="1" type="ORF">FKR81_01740</name>
</gene>
<accession>A0A563F2X3</accession>
<comment type="caution">
    <text evidence="1">The sequence shown here is derived from an EMBL/GenBank/DDBJ whole genome shotgun (WGS) entry which is preliminary data.</text>
</comment>
<dbReference type="Proteomes" id="UP000316639">
    <property type="component" value="Unassembled WGS sequence"/>
</dbReference>
<dbReference type="AlphaFoldDB" id="A0A563F2X3"/>
<name>A0A563F2X3_9PSEU</name>
<organism evidence="1 2">
    <name type="scientific">Lentzea tibetensis</name>
    <dbReference type="NCBI Taxonomy" id="2591470"/>
    <lineage>
        <taxon>Bacteria</taxon>
        <taxon>Bacillati</taxon>
        <taxon>Actinomycetota</taxon>
        <taxon>Actinomycetes</taxon>
        <taxon>Pseudonocardiales</taxon>
        <taxon>Pseudonocardiaceae</taxon>
        <taxon>Lentzea</taxon>
    </lineage>
</organism>
<reference evidence="1 2" key="1">
    <citation type="submission" date="2019-07" db="EMBL/GenBank/DDBJ databases">
        <title>Lentzea xizangensis sp. nov., isolated from Qinghai-Tibetan Plateau Soils.</title>
        <authorList>
            <person name="Huang J."/>
        </authorList>
    </citation>
    <scope>NUCLEOTIDE SEQUENCE [LARGE SCALE GENOMIC DNA]</scope>
    <source>
        <strain evidence="1 2">FXJ1.1311</strain>
    </source>
</reference>
<keyword evidence="2" id="KW-1185">Reference proteome</keyword>
<dbReference type="OrthoDB" id="8871309at2"/>
<dbReference type="RefSeq" id="WP_146349088.1">
    <property type="nucleotide sequence ID" value="NZ_VOBR01000001.1"/>
</dbReference>
<protein>
    <submittedName>
        <fullName evidence="1">Uncharacterized protein</fullName>
    </submittedName>
</protein>